<feature type="region of interest" description="Disordered" evidence="1">
    <location>
        <begin position="384"/>
        <end position="434"/>
    </location>
</feature>
<dbReference type="InterPro" id="IPR040010">
    <property type="entry name" value="ZN608/ZN609"/>
</dbReference>
<dbReference type="PROSITE" id="PS00028">
    <property type="entry name" value="ZINC_FINGER_C2H2_1"/>
    <property type="match status" value="1"/>
</dbReference>
<feature type="compositionally biased region" description="Gly residues" evidence="1">
    <location>
        <begin position="408"/>
        <end position="419"/>
    </location>
</feature>
<protein>
    <recommendedName>
        <fullName evidence="2">C2H2-type domain-containing protein</fullName>
    </recommendedName>
</protein>
<feature type="compositionally biased region" description="Low complexity" evidence="1">
    <location>
        <begin position="154"/>
        <end position="166"/>
    </location>
</feature>
<feature type="domain" description="C2H2-type" evidence="2">
    <location>
        <begin position="514"/>
        <end position="537"/>
    </location>
</feature>
<dbReference type="PANTHER" id="PTHR21564">
    <property type="entry name" value="BRAKELESS PROTEIN"/>
    <property type="match status" value="1"/>
</dbReference>
<organism evidence="3">
    <name type="scientific">Schistocephalus solidus</name>
    <name type="common">Tapeworm</name>
    <dbReference type="NCBI Taxonomy" id="70667"/>
    <lineage>
        <taxon>Eukaryota</taxon>
        <taxon>Metazoa</taxon>
        <taxon>Spiralia</taxon>
        <taxon>Lophotrochozoa</taxon>
        <taxon>Platyhelminthes</taxon>
        <taxon>Cestoda</taxon>
        <taxon>Eucestoda</taxon>
        <taxon>Diphyllobothriidea</taxon>
        <taxon>Diphyllobothriidae</taxon>
        <taxon>Schistocephalus</taxon>
    </lineage>
</organism>
<accession>A0A0V0J9L8</accession>
<feature type="compositionally biased region" description="Low complexity" evidence="1">
    <location>
        <begin position="194"/>
        <end position="210"/>
    </location>
</feature>
<name>A0A0V0J9L8_SCHSO</name>
<feature type="region of interest" description="Disordered" evidence="1">
    <location>
        <begin position="1"/>
        <end position="127"/>
    </location>
</feature>
<feature type="compositionally biased region" description="Polar residues" evidence="1">
    <location>
        <begin position="1"/>
        <end position="10"/>
    </location>
</feature>
<dbReference type="PANTHER" id="PTHR21564:SF5">
    <property type="entry name" value="SCRIBBLER, ISOFORM J"/>
    <property type="match status" value="1"/>
</dbReference>
<proteinExistence type="predicted"/>
<feature type="region of interest" description="Disordered" evidence="1">
    <location>
        <begin position="139"/>
        <end position="166"/>
    </location>
</feature>
<feature type="compositionally biased region" description="Polar residues" evidence="1">
    <location>
        <begin position="109"/>
        <end position="123"/>
    </location>
</feature>
<reference evidence="3" key="1">
    <citation type="submission" date="2016-01" db="EMBL/GenBank/DDBJ databases">
        <title>Reference transcriptome for the parasite Schistocephalus solidus: insights into the molecular evolution of parasitism.</title>
        <authorList>
            <person name="Hebert F.O."/>
            <person name="Grambauer S."/>
            <person name="Barber I."/>
            <person name="Landry C.R."/>
            <person name="Aubin-Horth N."/>
        </authorList>
    </citation>
    <scope>NUCLEOTIDE SEQUENCE</scope>
</reference>
<feature type="region of interest" description="Disordered" evidence="1">
    <location>
        <begin position="539"/>
        <end position="639"/>
    </location>
</feature>
<feature type="region of interest" description="Disordered" evidence="1">
    <location>
        <begin position="182"/>
        <end position="210"/>
    </location>
</feature>
<dbReference type="GO" id="GO:0006357">
    <property type="term" value="P:regulation of transcription by RNA polymerase II"/>
    <property type="evidence" value="ECO:0007669"/>
    <property type="project" value="TreeGrafter"/>
</dbReference>
<feature type="region of interest" description="Disordered" evidence="1">
    <location>
        <begin position="226"/>
        <end position="256"/>
    </location>
</feature>
<evidence type="ECO:0000256" key="1">
    <source>
        <dbReference type="SAM" id="MobiDB-lite"/>
    </source>
</evidence>
<feature type="compositionally biased region" description="Basic residues" evidence="1">
    <location>
        <begin position="81"/>
        <end position="97"/>
    </location>
</feature>
<feature type="compositionally biased region" description="Polar residues" evidence="1">
    <location>
        <begin position="552"/>
        <end position="574"/>
    </location>
</feature>
<dbReference type="EMBL" id="GEEE01000785">
    <property type="protein sequence ID" value="JAP62440.1"/>
    <property type="molecule type" value="Transcribed_RNA"/>
</dbReference>
<dbReference type="GO" id="GO:0005634">
    <property type="term" value="C:nucleus"/>
    <property type="evidence" value="ECO:0007669"/>
    <property type="project" value="TreeGrafter"/>
</dbReference>
<feature type="compositionally biased region" description="Pro residues" evidence="1">
    <location>
        <begin position="916"/>
        <end position="925"/>
    </location>
</feature>
<evidence type="ECO:0000313" key="3">
    <source>
        <dbReference type="EMBL" id="JAP62440.1"/>
    </source>
</evidence>
<feature type="compositionally biased region" description="Polar residues" evidence="1">
    <location>
        <begin position="50"/>
        <end position="64"/>
    </location>
</feature>
<feature type="compositionally biased region" description="Polar residues" evidence="1">
    <location>
        <begin position="226"/>
        <end position="244"/>
    </location>
</feature>
<feature type="region of interest" description="Disordered" evidence="1">
    <location>
        <begin position="910"/>
        <end position="939"/>
    </location>
</feature>
<evidence type="ECO:0000259" key="2">
    <source>
        <dbReference type="PROSITE" id="PS00028"/>
    </source>
</evidence>
<feature type="compositionally biased region" description="Basic and acidic residues" evidence="1">
    <location>
        <begin position="30"/>
        <end position="41"/>
    </location>
</feature>
<feature type="compositionally biased region" description="Basic residues" evidence="1">
    <location>
        <begin position="420"/>
        <end position="429"/>
    </location>
</feature>
<feature type="region of interest" description="Disordered" evidence="1">
    <location>
        <begin position="447"/>
        <end position="519"/>
    </location>
</feature>
<dbReference type="Gene3D" id="3.30.160.60">
    <property type="entry name" value="Classic Zinc Finger"/>
    <property type="match status" value="1"/>
</dbReference>
<sequence>MPSGSMSLASASVPAPPGVFATSMPPDLSSEERESTSERSLHHSIMVNGTVLSPSLGTSGNPSKSPHFVMVREEDGTSYKHPNKIRKRNKSGRRSLHSSKGSTDARYLNGSQSPQYGSLSSGNKPLKVTIRRTALSHTLDNRKTTCNPDHDAYSSSSPSNSVIYSSSSSSSHCVLKAAEDDHPISVTPKPTSQSGNPSLSGAPSPSSSSLNLKSVEAAGADLISTSPSIHSSVEPPTQLPATDQPSKRDASTSTRDCATITEPDLLGPCEPGSKIVLEGIVWLETPGMMVINAHWRGRAYLGTLLDASKNTLGPSCPDKMVSALSLFRGRQNWGSGGYYRASSNSCSNNQLLYSANIASTSRAVVGTGGVGAAMTTRAAAAAAAAAERTGTDEESGSNRSSGARRRGGGGSNGGSGQRGGTKRKRRRGSATHTAAAYACAISPTSAIKVGSSQSPTDITLSAPSSASVAAAPTRTAPGVDQCDGPVEPGPAPEPQTDVGSSASTRDADQSPFVCPQPGCEKRFADMVGLRYHLDMGHMRSSEEGSSAEASSRQKPNDSPQAKPPSDTNQQQQRQPPRLAKAKTESATSLTYADDDQPPPQLDRGPGAEEELGGNEDTTGTDLTEPPAASPAYSDISDDAASPLNPVIVVDALTKSTTATTVTLPAVSMGVPLQSHRPPSVSADLYHNGHTQLPPPHPPHPNTPDIFTAAALAAAAKAAGGLSAPCQSLRVVSGLPQPPPMAASADAIGLQRSSPLLLNSGAGHTVPSQRVASPSAGNFFLRGAGLSVSPDFASHPQMHRSNLLKPHTATSGGGGTGTFDFAQQAFPNLPHSDGAGGLNFQSVRSCLPMSSGGVGVPVGMVPFARLVRPIDGVEKRFPLCPSSISSTTTVTTGDTPNHMVASVAKTCPLQYMNRQSPPQPSLPPSVQPSSTNAGLPFRSQ</sequence>
<dbReference type="AlphaFoldDB" id="A0A0V0J9L8"/>
<dbReference type="InterPro" id="IPR013087">
    <property type="entry name" value="Znf_C2H2_type"/>
</dbReference>
<feature type="compositionally biased region" description="Low complexity" evidence="1">
    <location>
        <begin position="459"/>
        <end position="477"/>
    </location>
</feature>
<feature type="compositionally biased region" description="Polar residues" evidence="1">
    <location>
        <begin position="447"/>
        <end position="458"/>
    </location>
</feature>
<gene>
    <name evidence="3" type="ORF">TR102653</name>
</gene>
<feature type="compositionally biased region" description="Basic and acidic residues" evidence="1">
    <location>
        <begin position="139"/>
        <end position="152"/>
    </location>
</feature>